<dbReference type="OrthoDB" id="10517847at2759"/>
<evidence type="ECO:0000313" key="2">
    <source>
        <dbReference type="EMBL" id="CAG8715353.1"/>
    </source>
</evidence>
<feature type="region of interest" description="Disordered" evidence="1">
    <location>
        <begin position="87"/>
        <end position="133"/>
    </location>
</feature>
<reference evidence="2" key="1">
    <citation type="submission" date="2021-06" db="EMBL/GenBank/DDBJ databases">
        <authorList>
            <person name="Kallberg Y."/>
            <person name="Tangrot J."/>
            <person name="Rosling A."/>
        </authorList>
    </citation>
    <scope>NUCLEOTIDE SEQUENCE</scope>
    <source>
        <strain evidence="2">IN212</strain>
    </source>
</reference>
<evidence type="ECO:0000313" key="3">
    <source>
        <dbReference type="Proteomes" id="UP000789396"/>
    </source>
</evidence>
<organism evidence="2 3">
    <name type="scientific">Racocetra fulgida</name>
    <dbReference type="NCBI Taxonomy" id="60492"/>
    <lineage>
        <taxon>Eukaryota</taxon>
        <taxon>Fungi</taxon>
        <taxon>Fungi incertae sedis</taxon>
        <taxon>Mucoromycota</taxon>
        <taxon>Glomeromycotina</taxon>
        <taxon>Glomeromycetes</taxon>
        <taxon>Diversisporales</taxon>
        <taxon>Gigasporaceae</taxon>
        <taxon>Racocetra</taxon>
    </lineage>
</organism>
<name>A0A9N9I058_9GLOM</name>
<protein>
    <submittedName>
        <fullName evidence="2">5226_t:CDS:1</fullName>
    </submittedName>
</protein>
<dbReference type="Proteomes" id="UP000789396">
    <property type="component" value="Unassembled WGS sequence"/>
</dbReference>
<feature type="compositionally biased region" description="Polar residues" evidence="1">
    <location>
        <begin position="93"/>
        <end position="110"/>
    </location>
</feature>
<feature type="non-terminal residue" evidence="2">
    <location>
        <position position="1"/>
    </location>
</feature>
<sequence length="133" mass="14599">MDQKSVDPKSFIQINIPSKSAKRRSSNSNSTIPTSLQYNKHDLQNIKKELKTNSTTCLTSVQITVRRVEALTEASFMVVFGSPSIHRLGSPFSHRTGSPSIHKTGSPSIHKSTSKEKGSKKRGSSIKAKKDDS</sequence>
<evidence type="ECO:0000256" key="1">
    <source>
        <dbReference type="SAM" id="MobiDB-lite"/>
    </source>
</evidence>
<accession>A0A9N9I058</accession>
<keyword evidence="3" id="KW-1185">Reference proteome</keyword>
<feature type="region of interest" description="Disordered" evidence="1">
    <location>
        <begin position="1"/>
        <end position="38"/>
    </location>
</feature>
<gene>
    <name evidence="2" type="ORF">RFULGI_LOCUS11113</name>
</gene>
<proteinExistence type="predicted"/>
<dbReference type="AlphaFoldDB" id="A0A9N9I058"/>
<comment type="caution">
    <text evidence="2">The sequence shown here is derived from an EMBL/GenBank/DDBJ whole genome shotgun (WGS) entry which is preliminary data.</text>
</comment>
<dbReference type="EMBL" id="CAJVPZ010023391">
    <property type="protein sequence ID" value="CAG8715353.1"/>
    <property type="molecule type" value="Genomic_DNA"/>
</dbReference>